<name>A0A0P6VY51_9BACI</name>
<dbReference type="GO" id="GO:0016829">
    <property type="term" value="F:lyase activity"/>
    <property type="evidence" value="ECO:0007669"/>
    <property type="project" value="UniProtKB-KW"/>
</dbReference>
<dbReference type="Pfam" id="PF01903">
    <property type="entry name" value="CbiX"/>
    <property type="match status" value="2"/>
</dbReference>
<dbReference type="InterPro" id="IPR050963">
    <property type="entry name" value="Sirohydro_Cobaltochel/CbiX"/>
</dbReference>
<dbReference type="OrthoDB" id="9797895at2"/>
<gene>
    <name evidence="3" type="ORF">AM506_08240</name>
</gene>
<dbReference type="CDD" id="cd03414">
    <property type="entry name" value="CbiX_SirB_C"/>
    <property type="match status" value="1"/>
</dbReference>
<dbReference type="Gene3D" id="3.40.50.1400">
    <property type="match status" value="2"/>
</dbReference>
<evidence type="ECO:0000256" key="2">
    <source>
        <dbReference type="ARBA" id="ARBA00023239"/>
    </source>
</evidence>
<comment type="caution">
    <text evidence="3">The sequence shown here is derived from an EMBL/GenBank/DDBJ whole genome shotgun (WGS) entry which is preliminary data.</text>
</comment>
<dbReference type="AlphaFoldDB" id="A0A0P6VY51"/>
<dbReference type="PANTHER" id="PTHR33542:SF3">
    <property type="entry name" value="SIROHYDROCHLORIN FERROCHELATASE, CHLOROPLASTIC"/>
    <property type="match status" value="1"/>
</dbReference>
<sequence>MKQAVLYVCHGSRVEKAREEAVSFIKRCQKHVKTDIQEISFLELASPSIEEGFAVCVDKGATHITVVPLLLLTAVHAKKDIPDEVRKCRDIYPDIHVNYGRPIGVHDKMVESVINKIEEATSMDSSTVAVLIGRGSSDPDVRRDLDHIAELVHRRTTLGDVRTCYLTAASPSFIETLEAVRYSDKNVIFIPYLLFTGLLMKGIEKEIRRTNNEHIILGNYLGYDRLVEEAFLDRVNESLWVKGEHNATCND</sequence>
<dbReference type="SUPFAM" id="SSF53800">
    <property type="entry name" value="Chelatase"/>
    <property type="match status" value="1"/>
</dbReference>
<dbReference type="PANTHER" id="PTHR33542">
    <property type="entry name" value="SIROHYDROCHLORIN FERROCHELATASE, CHLOROPLASTIC"/>
    <property type="match status" value="1"/>
</dbReference>
<dbReference type="InterPro" id="IPR002762">
    <property type="entry name" value="CbiX-like"/>
</dbReference>
<accession>A0A0P6VY51</accession>
<protein>
    <recommendedName>
        <fullName evidence="5">Sirohydrochlorin ferrochelatase</fullName>
    </recommendedName>
</protein>
<dbReference type="EMBL" id="LIXZ01000005">
    <property type="protein sequence ID" value="KPL60049.1"/>
    <property type="molecule type" value="Genomic_DNA"/>
</dbReference>
<proteinExistence type="predicted"/>
<reference evidence="3 4" key="1">
    <citation type="submission" date="2015-08" db="EMBL/GenBank/DDBJ databases">
        <title>Draft Genome Sequence of Bacillus vietnamensis UCD-SED5.</title>
        <authorList>
            <person name="Lee R.D."/>
            <person name="Jospin G."/>
            <person name="Lang J.M."/>
            <person name="Coil D.A."/>
            <person name="Eisen J.A."/>
        </authorList>
    </citation>
    <scope>NUCLEOTIDE SEQUENCE [LARGE SCALE GENOMIC DNA]</scope>
    <source>
        <strain evidence="3 4">UCD-SED5</strain>
    </source>
</reference>
<evidence type="ECO:0008006" key="5">
    <source>
        <dbReference type="Google" id="ProtNLM"/>
    </source>
</evidence>
<evidence type="ECO:0000256" key="1">
    <source>
        <dbReference type="ARBA" id="ARBA00022723"/>
    </source>
</evidence>
<dbReference type="CDD" id="cd03416">
    <property type="entry name" value="CbiX_SirB_N"/>
    <property type="match status" value="1"/>
</dbReference>
<dbReference type="Proteomes" id="UP000050398">
    <property type="component" value="Unassembled WGS sequence"/>
</dbReference>
<dbReference type="PATRIC" id="fig|218284.4.peg.3267"/>
<keyword evidence="1" id="KW-0479">Metal-binding</keyword>
<dbReference type="GO" id="GO:0046872">
    <property type="term" value="F:metal ion binding"/>
    <property type="evidence" value="ECO:0007669"/>
    <property type="project" value="UniProtKB-KW"/>
</dbReference>
<evidence type="ECO:0000313" key="3">
    <source>
        <dbReference type="EMBL" id="KPL60049.1"/>
    </source>
</evidence>
<keyword evidence="2" id="KW-0456">Lyase</keyword>
<organism evidence="3 4">
    <name type="scientific">Rossellomorea vietnamensis</name>
    <dbReference type="NCBI Taxonomy" id="218284"/>
    <lineage>
        <taxon>Bacteria</taxon>
        <taxon>Bacillati</taxon>
        <taxon>Bacillota</taxon>
        <taxon>Bacilli</taxon>
        <taxon>Bacillales</taxon>
        <taxon>Bacillaceae</taxon>
        <taxon>Rossellomorea</taxon>
    </lineage>
</organism>
<dbReference type="RefSeq" id="WP_060672017.1">
    <property type="nucleotide sequence ID" value="NZ_LIXZ01000005.1"/>
</dbReference>
<evidence type="ECO:0000313" key="4">
    <source>
        <dbReference type="Proteomes" id="UP000050398"/>
    </source>
</evidence>